<dbReference type="Pfam" id="PF02311">
    <property type="entry name" value="AraC_binding"/>
    <property type="match status" value="1"/>
</dbReference>
<dbReference type="PRINTS" id="PR00032">
    <property type="entry name" value="HTHARAC"/>
</dbReference>
<sequence>MRRQIPIITESDRLLPYYLVDVGSGWKQEHIVREKGYFYQWIQCMEGEGELRTAGKTFRVKEGMAMLLLKNEPHEYYALSPSWIVDWIVFDGRQVEPFLRYMAEIQNSGAFYVIRPDIFISRIQQALDIQQSDRPMKGIQCSSVIYALLTDIIQYASVQPNQSADLLTHKLKPLLDYIEQNYNQPLALESMAELTGVTPQHLCTIFKKTINVRIFQYINSVRIKKSKELLLHNHPQMQIKEIATLTGFEDANYFSTVFKQLEKISPNEFRKIQLSSRK</sequence>
<feature type="domain" description="HTH araC/xylS-type" evidence="4">
    <location>
        <begin position="172"/>
        <end position="272"/>
    </location>
</feature>
<dbReference type="InterPro" id="IPR037923">
    <property type="entry name" value="HTH-like"/>
</dbReference>
<dbReference type="OrthoDB" id="185320at2"/>
<dbReference type="PANTHER" id="PTHR43280">
    <property type="entry name" value="ARAC-FAMILY TRANSCRIPTIONAL REGULATOR"/>
    <property type="match status" value="1"/>
</dbReference>
<dbReference type="InterPro" id="IPR018062">
    <property type="entry name" value="HTH_AraC-typ_CS"/>
</dbReference>
<dbReference type="SMART" id="SM00342">
    <property type="entry name" value="HTH_ARAC"/>
    <property type="match status" value="1"/>
</dbReference>
<dbReference type="Gene3D" id="1.10.10.60">
    <property type="entry name" value="Homeodomain-like"/>
    <property type="match status" value="2"/>
</dbReference>
<dbReference type="EMBL" id="RXHU01000015">
    <property type="protein sequence ID" value="RTE10891.1"/>
    <property type="molecule type" value="Genomic_DNA"/>
</dbReference>
<name>A0A3S0AE78_9BACL</name>
<evidence type="ECO:0000256" key="1">
    <source>
        <dbReference type="ARBA" id="ARBA00023015"/>
    </source>
</evidence>
<organism evidence="5 6">
    <name type="scientific">Paenibacillus whitsoniae</name>
    <dbReference type="NCBI Taxonomy" id="2496558"/>
    <lineage>
        <taxon>Bacteria</taxon>
        <taxon>Bacillati</taxon>
        <taxon>Bacillota</taxon>
        <taxon>Bacilli</taxon>
        <taxon>Bacillales</taxon>
        <taxon>Paenibacillaceae</taxon>
        <taxon>Paenibacillus</taxon>
    </lineage>
</organism>
<evidence type="ECO:0000313" key="6">
    <source>
        <dbReference type="Proteomes" id="UP000276128"/>
    </source>
</evidence>
<gene>
    <name evidence="5" type="ORF">EJQ19_06415</name>
</gene>
<dbReference type="AlphaFoldDB" id="A0A3S0AE78"/>
<dbReference type="PANTHER" id="PTHR43280:SF28">
    <property type="entry name" value="HTH-TYPE TRANSCRIPTIONAL ACTIVATOR RHAS"/>
    <property type="match status" value="1"/>
</dbReference>
<dbReference type="GO" id="GO:0003700">
    <property type="term" value="F:DNA-binding transcription factor activity"/>
    <property type="evidence" value="ECO:0007669"/>
    <property type="project" value="InterPro"/>
</dbReference>
<evidence type="ECO:0000256" key="2">
    <source>
        <dbReference type="ARBA" id="ARBA00023125"/>
    </source>
</evidence>
<dbReference type="Proteomes" id="UP000276128">
    <property type="component" value="Unassembled WGS sequence"/>
</dbReference>
<dbReference type="PROSITE" id="PS01124">
    <property type="entry name" value="HTH_ARAC_FAMILY_2"/>
    <property type="match status" value="1"/>
</dbReference>
<evidence type="ECO:0000313" key="5">
    <source>
        <dbReference type="EMBL" id="RTE10891.1"/>
    </source>
</evidence>
<accession>A0A3S0AE78</accession>
<dbReference type="RefSeq" id="WP_126140354.1">
    <property type="nucleotide sequence ID" value="NZ_RXHU01000015.1"/>
</dbReference>
<keyword evidence="6" id="KW-1185">Reference proteome</keyword>
<keyword evidence="1" id="KW-0805">Transcription regulation</keyword>
<keyword evidence="3" id="KW-0804">Transcription</keyword>
<dbReference type="InterPro" id="IPR020449">
    <property type="entry name" value="Tscrpt_reg_AraC-type_HTH"/>
</dbReference>
<keyword evidence="2" id="KW-0238">DNA-binding</keyword>
<dbReference type="Pfam" id="PF12833">
    <property type="entry name" value="HTH_18"/>
    <property type="match status" value="1"/>
</dbReference>
<dbReference type="GO" id="GO:0043565">
    <property type="term" value="F:sequence-specific DNA binding"/>
    <property type="evidence" value="ECO:0007669"/>
    <property type="project" value="InterPro"/>
</dbReference>
<dbReference type="SUPFAM" id="SSF46689">
    <property type="entry name" value="Homeodomain-like"/>
    <property type="match status" value="2"/>
</dbReference>
<comment type="caution">
    <text evidence="5">The sequence shown here is derived from an EMBL/GenBank/DDBJ whole genome shotgun (WGS) entry which is preliminary data.</text>
</comment>
<evidence type="ECO:0000256" key="3">
    <source>
        <dbReference type="ARBA" id="ARBA00023163"/>
    </source>
</evidence>
<protein>
    <submittedName>
        <fullName evidence="5">AraC family transcriptional regulator</fullName>
    </submittedName>
</protein>
<dbReference type="InterPro" id="IPR014710">
    <property type="entry name" value="RmlC-like_jellyroll"/>
</dbReference>
<dbReference type="InterPro" id="IPR009057">
    <property type="entry name" value="Homeodomain-like_sf"/>
</dbReference>
<reference evidence="5 6" key="1">
    <citation type="submission" date="2018-12" db="EMBL/GenBank/DDBJ databases">
        <title>Bacillus ochoae sp. nov., Paenibacillus whitsoniae sp. nov., Paenibacillus spiritus sp. nov. Isolated from the Mars Exploration Rover during spacecraft assembly.</title>
        <authorList>
            <person name="Seuylemezian A."/>
            <person name="Vaishampayan P."/>
        </authorList>
    </citation>
    <scope>NUCLEOTIDE SEQUENCE [LARGE SCALE GENOMIC DNA]</scope>
    <source>
        <strain evidence="5 6">MER 54</strain>
    </source>
</reference>
<dbReference type="SUPFAM" id="SSF51215">
    <property type="entry name" value="Regulatory protein AraC"/>
    <property type="match status" value="1"/>
</dbReference>
<dbReference type="PROSITE" id="PS00041">
    <property type="entry name" value="HTH_ARAC_FAMILY_1"/>
    <property type="match status" value="1"/>
</dbReference>
<dbReference type="Gene3D" id="2.60.120.10">
    <property type="entry name" value="Jelly Rolls"/>
    <property type="match status" value="1"/>
</dbReference>
<dbReference type="InterPro" id="IPR003313">
    <property type="entry name" value="AraC-bd"/>
</dbReference>
<evidence type="ECO:0000259" key="4">
    <source>
        <dbReference type="PROSITE" id="PS01124"/>
    </source>
</evidence>
<proteinExistence type="predicted"/>
<dbReference type="InterPro" id="IPR018060">
    <property type="entry name" value="HTH_AraC"/>
</dbReference>